<keyword evidence="1" id="KW-1133">Transmembrane helix</keyword>
<accession>A0A0A9CJE1</accession>
<protein>
    <submittedName>
        <fullName evidence="2">Uncharacterized protein</fullName>
    </submittedName>
</protein>
<evidence type="ECO:0000256" key="1">
    <source>
        <dbReference type="SAM" id="Phobius"/>
    </source>
</evidence>
<dbReference type="AlphaFoldDB" id="A0A0A9CJE1"/>
<organism evidence="2">
    <name type="scientific">Arundo donax</name>
    <name type="common">Giant reed</name>
    <name type="synonym">Donax arundinaceus</name>
    <dbReference type="NCBI Taxonomy" id="35708"/>
    <lineage>
        <taxon>Eukaryota</taxon>
        <taxon>Viridiplantae</taxon>
        <taxon>Streptophyta</taxon>
        <taxon>Embryophyta</taxon>
        <taxon>Tracheophyta</taxon>
        <taxon>Spermatophyta</taxon>
        <taxon>Magnoliopsida</taxon>
        <taxon>Liliopsida</taxon>
        <taxon>Poales</taxon>
        <taxon>Poaceae</taxon>
        <taxon>PACMAD clade</taxon>
        <taxon>Arundinoideae</taxon>
        <taxon>Arundineae</taxon>
        <taxon>Arundo</taxon>
    </lineage>
</organism>
<name>A0A0A9CJE1_ARUDO</name>
<sequence>MSSIQFQVEFFYISLVLNLSLLGVNSFLTKAFSGRLGFYPCQPCSLCCACRRSISFLWQWLLQNPESRWSPGLWHNQWDKGYGPSQEAQTSSYICETLQ</sequence>
<feature type="transmembrane region" description="Helical" evidence="1">
    <location>
        <begin position="6"/>
        <end position="28"/>
    </location>
</feature>
<evidence type="ECO:0000313" key="2">
    <source>
        <dbReference type="EMBL" id="JAD73515.1"/>
    </source>
</evidence>
<keyword evidence="1" id="KW-0472">Membrane</keyword>
<dbReference type="EMBL" id="GBRH01224380">
    <property type="protein sequence ID" value="JAD73515.1"/>
    <property type="molecule type" value="Transcribed_RNA"/>
</dbReference>
<proteinExistence type="predicted"/>
<reference evidence="2" key="1">
    <citation type="submission" date="2014-09" db="EMBL/GenBank/DDBJ databases">
        <authorList>
            <person name="Magalhaes I.L.F."/>
            <person name="Oliveira U."/>
            <person name="Santos F.R."/>
            <person name="Vidigal T.H.D.A."/>
            <person name="Brescovit A.D."/>
            <person name="Santos A.J."/>
        </authorList>
    </citation>
    <scope>NUCLEOTIDE SEQUENCE</scope>
    <source>
        <tissue evidence="2">Shoot tissue taken approximately 20 cm above the soil surface</tissue>
    </source>
</reference>
<reference evidence="2" key="2">
    <citation type="journal article" date="2015" name="Data Brief">
        <title>Shoot transcriptome of the giant reed, Arundo donax.</title>
        <authorList>
            <person name="Barrero R.A."/>
            <person name="Guerrero F.D."/>
            <person name="Moolhuijzen P."/>
            <person name="Goolsby J.A."/>
            <person name="Tidwell J."/>
            <person name="Bellgard S.E."/>
            <person name="Bellgard M.I."/>
        </authorList>
    </citation>
    <scope>NUCLEOTIDE SEQUENCE</scope>
    <source>
        <tissue evidence="2">Shoot tissue taken approximately 20 cm above the soil surface</tissue>
    </source>
</reference>
<keyword evidence="1" id="KW-0812">Transmembrane</keyword>